<accession>A0A4U8RZ93</accession>
<name>A0A4U8RZ93_9HELI</name>
<dbReference type="EMBL" id="JRPF02000004">
    <property type="protein sequence ID" value="TLD78581.1"/>
    <property type="molecule type" value="Genomic_DNA"/>
</dbReference>
<evidence type="ECO:0000313" key="2">
    <source>
        <dbReference type="Proteomes" id="UP000029925"/>
    </source>
</evidence>
<reference evidence="1 2" key="1">
    <citation type="journal article" date="2014" name="Genome Announc.">
        <title>Draft genome sequences of eight enterohepatic helicobacter species isolated from both laboratory and wild rodents.</title>
        <authorList>
            <person name="Sheh A."/>
            <person name="Shen Z."/>
            <person name="Fox J.G."/>
        </authorList>
    </citation>
    <scope>NUCLEOTIDE SEQUENCE [LARGE SCALE GENOMIC DNA]</scope>
    <source>
        <strain evidence="1 2">MIT 98-6810</strain>
    </source>
</reference>
<comment type="caution">
    <text evidence="1">The sequence shown here is derived from an EMBL/GenBank/DDBJ whole genome shotgun (WGS) entry which is preliminary data.</text>
</comment>
<sequence>MCRLWGGGLGNQMFQYAFAKALQKHLQIPILLDKSWYDKPKYAKMLSLDIFHMDLACVTKAQIIEALKHPNIANLTESRAFERKPKILRSIMKRLGYAKPTFSLPPFDEYDEEYLKPNDITYFCGYFQNQQYYQNIDDYIKESLSPPPLKV</sequence>
<evidence type="ECO:0008006" key="3">
    <source>
        <dbReference type="Google" id="ProtNLM"/>
    </source>
</evidence>
<gene>
    <name evidence="1" type="ORF">LS75_004475</name>
</gene>
<evidence type="ECO:0000313" key="1">
    <source>
        <dbReference type="EMBL" id="TLD78581.1"/>
    </source>
</evidence>
<dbReference type="OrthoDB" id="9794601at2"/>
<keyword evidence="2" id="KW-1185">Reference proteome</keyword>
<protein>
    <recommendedName>
        <fullName evidence="3">Alpha-1,2-fucosyltransferase</fullName>
    </recommendedName>
</protein>
<organism evidence="1 2">
    <name type="scientific">Helicobacter typhlonius</name>
    <dbReference type="NCBI Taxonomy" id="76936"/>
    <lineage>
        <taxon>Bacteria</taxon>
        <taxon>Pseudomonadati</taxon>
        <taxon>Campylobacterota</taxon>
        <taxon>Epsilonproteobacteria</taxon>
        <taxon>Campylobacterales</taxon>
        <taxon>Helicobacteraceae</taxon>
        <taxon>Helicobacter</taxon>
    </lineage>
</organism>
<proteinExistence type="predicted"/>
<dbReference type="AlphaFoldDB" id="A0A4U8RZ93"/>
<dbReference type="Proteomes" id="UP000029925">
    <property type="component" value="Unassembled WGS sequence"/>
</dbReference>
<dbReference type="STRING" id="76936.BN2458_PEG1291"/>